<sequence length="303" mass="32742">MVSTRRIARARTATPTTELLTPAHMFQSFTAALSPRVVARRALMTLTQHFDLTVPQWATGSYNKEKCILGDPTYPTGSELSGKEYVLLERASCPDGCRLFGDKCAFLDQESPKCPPNAILENSVCKHPDIPISTESVLRSDLCSAPRNLGTAMQPILGFQKGLLSVQTALYGAGITASAEDRRSVPRATLELVRRVSARTALSKEGFVFNVMSQGCYTDAQPKCSEGLSFDGTKCASPRSPDCTREGTKYDPQTQLVSPQYLAVLRAPNDECALRASPQCSDGTGLMIPVLLSGDLSARATSR</sequence>
<reference evidence="1" key="1">
    <citation type="submission" date="2019-05" db="EMBL/GenBank/DDBJ databases">
        <authorList>
            <person name="Piombo E."/>
        </authorList>
    </citation>
    <scope>NUCLEOTIDE SEQUENCE</scope>
    <source>
        <strain evidence="1">C2S</strain>
    </source>
</reference>
<proteinExistence type="predicted"/>
<organism evidence="1 2">
    <name type="scientific">Fusarium fujikuroi</name>
    <name type="common">Bakanae and foot rot disease fungus</name>
    <name type="synonym">Gibberella fujikuroi</name>
    <dbReference type="NCBI Taxonomy" id="5127"/>
    <lineage>
        <taxon>Eukaryota</taxon>
        <taxon>Fungi</taxon>
        <taxon>Dikarya</taxon>
        <taxon>Ascomycota</taxon>
        <taxon>Pezizomycotina</taxon>
        <taxon>Sordariomycetes</taxon>
        <taxon>Hypocreomycetidae</taxon>
        <taxon>Hypocreales</taxon>
        <taxon>Nectriaceae</taxon>
        <taxon>Fusarium</taxon>
        <taxon>Fusarium fujikuroi species complex</taxon>
    </lineage>
</organism>
<dbReference type="EMBL" id="CABFJX010000395">
    <property type="protein sequence ID" value="VTT78872.1"/>
    <property type="molecule type" value="Genomic_DNA"/>
</dbReference>
<dbReference type="AlphaFoldDB" id="A0A9Q9UED2"/>
<evidence type="ECO:0000313" key="1">
    <source>
        <dbReference type="EMBL" id="VTT78872.1"/>
    </source>
</evidence>
<dbReference type="Proteomes" id="UP000760494">
    <property type="component" value="Unassembled WGS sequence"/>
</dbReference>
<name>A0A9Q9UED2_FUSFU</name>
<accession>A0A9Q9UED2</accession>
<protein>
    <submittedName>
        <fullName evidence="1">Uncharacterized protein</fullName>
    </submittedName>
</protein>
<gene>
    <name evidence="1" type="ORF">C2S_11287</name>
</gene>
<evidence type="ECO:0000313" key="2">
    <source>
        <dbReference type="Proteomes" id="UP000760494"/>
    </source>
</evidence>
<comment type="caution">
    <text evidence="1">The sequence shown here is derived from an EMBL/GenBank/DDBJ whole genome shotgun (WGS) entry which is preliminary data.</text>
</comment>